<reference evidence="9 10" key="1">
    <citation type="submission" date="2018-07" db="EMBL/GenBank/DDBJ databases">
        <title>Halomonas rutogse sp. nov., isolated from Lake TangqianCo on Tibetan Plateau.</title>
        <authorList>
            <person name="Lu H."/>
            <person name="Xing P."/>
            <person name="Wu Q."/>
        </authorList>
    </citation>
    <scope>NUCLEOTIDE SEQUENCE [LARGE SCALE GENOMIC DNA]</scope>
    <source>
        <strain evidence="9 10">TQ8S</strain>
    </source>
</reference>
<keyword evidence="2 4" id="KW-0807">Transducer</keyword>
<dbReference type="EMBL" id="QPIJ01000060">
    <property type="protein sequence ID" value="RCV86755.1"/>
    <property type="molecule type" value="Genomic_DNA"/>
</dbReference>
<feature type="domain" description="Methyl-accepting transducer" evidence="7">
    <location>
        <begin position="279"/>
        <end position="508"/>
    </location>
</feature>
<dbReference type="InterPro" id="IPR004089">
    <property type="entry name" value="MCPsignal_dom"/>
</dbReference>
<dbReference type="InterPro" id="IPR035965">
    <property type="entry name" value="PAS-like_dom_sf"/>
</dbReference>
<dbReference type="InterPro" id="IPR051310">
    <property type="entry name" value="MCP_chemotaxis"/>
</dbReference>
<dbReference type="InterPro" id="IPR004090">
    <property type="entry name" value="Chemotax_Me-accpt_rcpt"/>
</dbReference>
<dbReference type="SMART" id="SM00283">
    <property type="entry name" value="MA"/>
    <property type="match status" value="1"/>
</dbReference>
<dbReference type="Pfam" id="PF08447">
    <property type="entry name" value="PAS_3"/>
    <property type="match status" value="1"/>
</dbReference>
<comment type="caution">
    <text evidence="9">The sequence shown here is derived from an EMBL/GenBank/DDBJ whole genome shotgun (WGS) entry which is preliminary data.</text>
</comment>
<proteinExistence type="inferred from homology"/>
<dbReference type="GO" id="GO:0004888">
    <property type="term" value="F:transmembrane signaling receptor activity"/>
    <property type="evidence" value="ECO:0007669"/>
    <property type="project" value="InterPro"/>
</dbReference>
<evidence type="ECO:0000259" key="8">
    <source>
        <dbReference type="PROSITE" id="PS50885"/>
    </source>
</evidence>
<dbReference type="RefSeq" id="WP_114488243.1">
    <property type="nucleotide sequence ID" value="NZ_CBCSHM010000066.1"/>
</dbReference>
<dbReference type="SUPFAM" id="SSF58104">
    <property type="entry name" value="Methyl-accepting chemotaxis protein (MCP) signaling domain"/>
    <property type="match status" value="1"/>
</dbReference>
<comment type="subcellular location">
    <subcellularLocation>
        <location evidence="1">Membrane</location>
    </subcellularLocation>
</comment>
<name>A0A368TPV4_9GAMM</name>
<dbReference type="Gene3D" id="3.30.450.20">
    <property type="entry name" value="PAS domain"/>
    <property type="match status" value="1"/>
</dbReference>
<gene>
    <name evidence="9" type="ORF">DU506_17925</name>
</gene>
<dbReference type="PRINTS" id="PR00260">
    <property type="entry name" value="CHEMTRNSDUCR"/>
</dbReference>
<evidence type="ECO:0000256" key="2">
    <source>
        <dbReference type="ARBA" id="ARBA00023224"/>
    </source>
</evidence>
<dbReference type="GO" id="GO:0007165">
    <property type="term" value="P:signal transduction"/>
    <property type="evidence" value="ECO:0007669"/>
    <property type="project" value="UniProtKB-KW"/>
</dbReference>
<evidence type="ECO:0000256" key="4">
    <source>
        <dbReference type="PROSITE-ProRule" id="PRU00284"/>
    </source>
</evidence>
<dbReference type="Gene3D" id="1.10.287.950">
    <property type="entry name" value="Methyl-accepting chemotaxis protein"/>
    <property type="match status" value="1"/>
</dbReference>
<evidence type="ECO:0000259" key="7">
    <source>
        <dbReference type="PROSITE" id="PS50111"/>
    </source>
</evidence>
<dbReference type="PROSITE" id="PS50111">
    <property type="entry name" value="CHEMOTAXIS_TRANSDUC_2"/>
    <property type="match status" value="1"/>
</dbReference>
<feature type="transmembrane region" description="Helical" evidence="6">
    <location>
        <begin position="168"/>
        <end position="189"/>
    </location>
</feature>
<dbReference type="InterPro" id="IPR003660">
    <property type="entry name" value="HAMP_dom"/>
</dbReference>
<dbReference type="GO" id="GO:0005886">
    <property type="term" value="C:plasma membrane"/>
    <property type="evidence" value="ECO:0007669"/>
    <property type="project" value="TreeGrafter"/>
</dbReference>
<feature type="transmembrane region" description="Helical" evidence="6">
    <location>
        <begin position="201"/>
        <end position="219"/>
    </location>
</feature>
<comment type="similarity">
    <text evidence="3">Belongs to the methyl-accepting chemotaxis (MCP) protein family.</text>
</comment>
<dbReference type="PROSITE" id="PS50885">
    <property type="entry name" value="HAMP"/>
    <property type="match status" value="1"/>
</dbReference>
<dbReference type="InterPro" id="IPR013655">
    <property type="entry name" value="PAS_fold_3"/>
</dbReference>
<evidence type="ECO:0000256" key="1">
    <source>
        <dbReference type="ARBA" id="ARBA00004370"/>
    </source>
</evidence>
<keyword evidence="6" id="KW-0472">Membrane</keyword>
<feature type="compositionally biased region" description="Basic and acidic residues" evidence="5">
    <location>
        <begin position="562"/>
        <end position="577"/>
    </location>
</feature>
<dbReference type="FunFam" id="1.10.287.950:FF:000001">
    <property type="entry name" value="Methyl-accepting chemotaxis sensory transducer"/>
    <property type="match status" value="1"/>
</dbReference>
<dbReference type="GO" id="GO:0006935">
    <property type="term" value="P:chemotaxis"/>
    <property type="evidence" value="ECO:0007669"/>
    <property type="project" value="InterPro"/>
</dbReference>
<evidence type="ECO:0000313" key="9">
    <source>
        <dbReference type="EMBL" id="RCV86755.1"/>
    </source>
</evidence>
<protein>
    <submittedName>
        <fullName evidence="9">PAS domain S-box protein</fullName>
    </submittedName>
</protein>
<evidence type="ECO:0000256" key="3">
    <source>
        <dbReference type="ARBA" id="ARBA00029447"/>
    </source>
</evidence>
<keyword evidence="10" id="KW-1185">Reference proteome</keyword>
<evidence type="ECO:0000313" key="10">
    <source>
        <dbReference type="Proteomes" id="UP000253204"/>
    </source>
</evidence>
<keyword evidence="6" id="KW-0812">Transmembrane</keyword>
<accession>A0A368TPV4</accession>
<dbReference type="PANTHER" id="PTHR43531:SF7">
    <property type="entry name" value="AEROTAXIS RECEPTOR"/>
    <property type="match status" value="1"/>
</dbReference>
<dbReference type="InterPro" id="IPR000014">
    <property type="entry name" value="PAS"/>
</dbReference>
<dbReference type="SUPFAM" id="SSF55785">
    <property type="entry name" value="PYP-like sensor domain (PAS domain)"/>
    <property type="match status" value="1"/>
</dbReference>
<dbReference type="Pfam" id="PF00015">
    <property type="entry name" value="MCPsignal"/>
    <property type="match status" value="1"/>
</dbReference>
<sequence>MRNNGPVTQREYVLDDGDVLISKTDSQSHILYANQAFIDASGFSYEELYSSPHNIVRHPDMPEVVFQDMWQDLQAGKYWSGLVKNRRKDGDHYWVRANVVPIREGNKVTGFCSIRIKPSSQEVAHAEEVYRDIREQGRRYAVKHGVAYRRSMRRLMPLNFKSMRVKSAFSAIAGFGLFSGLGIAASITFNQLAPQSSADMAFLGIGVVGGLFVGAWQLFNGLRNRRFMYKTNDFALQLAAGNLEADIPHMGKREMDNTLDTMNFMRRSLEALIGDLNERVTLVRPAVESISQGNDAMAARLEQQASAVQQTAASTEEISSTVAQSADNATQASNASVGNVKEVDHTSQVMGNLANTMEEITQHADNMAGIVSTIDTIAFQTNILALNASVEAARAGEHGRGFAVVAEEVRKLASQSANAAKQVQSLIDQARKSIHGGQAQAHEATDAMEKIRLASHRVNDLMGEITAATHEQSEGIRQISSAINDIDHGTQSSAASMGTYKEATTELAEQIRGLSHSAMAFLSERERLASQTLPSANAQAALTHGKVSQRKRTNVPTQTSRSPREAPPSHRLGRETPETEWAEF</sequence>
<dbReference type="Proteomes" id="UP000253204">
    <property type="component" value="Unassembled WGS sequence"/>
</dbReference>
<evidence type="ECO:0000256" key="6">
    <source>
        <dbReference type="SAM" id="Phobius"/>
    </source>
</evidence>
<feature type="domain" description="HAMP" evidence="8">
    <location>
        <begin position="235"/>
        <end position="274"/>
    </location>
</feature>
<dbReference type="NCBIfam" id="TIGR00229">
    <property type="entry name" value="sensory_box"/>
    <property type="match status" value="1"/>
</dbReference>
<evidence type="ECO:0000256" key="5">
    <source>
        <dbReference type="SAM" id="MobiDB-lite"/>
    </source>
</evidence>
<dbReference type="CDD" id="cd00130">
    <property type="entry name" value="PAS"/>
    <property type="match status" value="1"/>
</dbReference>
<dbReference type="PANTHER" id="PTHR43531">
    <property type="entry name" value="PROTEIN ICFG"/>
    <property type="match status" value="1"/>
</dbReference>
<dbReference type="AlphaFoldDB" id="A0A368TPV4"/>
<feature type="region of interest" description="Disordered" evidence="5">
    <location>
        <begin position="537"/>
        <end position="584"/>
    </location>
</feature>
<dbReference type="OrthoDB" id="2489132at2"/>
<keyword evidence="6" id="KW-1133">Transmembrane helix</keyword>
<organism evidence="9 10">
    <name type="scientific">Vreelandella rituensis</name>
    <dbReference type="NCBI Taxonomy" id="2282306"/>
    <lineage>
        <taxon>Bacteria</taxon>
        <taxon>Pseudomonadati</taxon>
        <taxon>Pseudomonadota</taxon>
        <taxon>Gammaproteobacteria</taxon>
        <taxon>Oceanospirillales</taxon>
        <taxon>Halomonadaceae</taxon>
        <taxon>Vreelandella</taxon>
    </lineage>
</organism>
<dbReference type="CDD" id="cd11386">
    <property type="entry name" value="MCP_signal"/>
    <property type="match status" value="1"/>
</dbReference>